<name>A0A1I6DSM7_9FIRM</name>
<keyword evidence="2" id="KW-1185">Reference proteome</keyword>
<gene>
    <name evidence="1" type="ORF">SAMN05660706_11672</name>
</gene>
<dbReference type="Proteomes" id="UP000199584">
    <property type="component" value="Unassembled WGS sequence"/>
</dbReference>
<dbReference type="EMBL" id="FOYM01000016">
    <property type="protein sequence ID" value="SFR08377.1"/>
    <property type="molecule type" value="Genomic_DNA"/>
</dbReference>
<sequence>MMQNARALDERLRKIIREVSDSTGQEIKRDLTEELARVIHENRMRQTRDFLESFKQALKKI</sequence>
<evidence type="ECO:0000313" key="1">
    <source>
        <dbReference type="EMBL" id="SFR08377.1"/>
    </source>
</evidence>
<evidence type="ECO:0000313" key="2">
    <source>
        <dbReference type="Proteomes" id="UP000199584"/>
    </source>
</evidence>
<dbReference type="OrthoDB" id="1809534at2"/>
<protein>
    <submittedName>
        <fullName evidence="1">Uncharacterized protein</fullName>
    </submittedName>
</protein>
<dbReference type="AlphaFoldDB" id="A0A1I6DSM7"/>
<accession>A0A1I6DSM7</accession>
<reference evidence="2" key="1">
    <citation type="submission" date="2016-10" db="EMBL/GenBank/DDBJ databases">
        <authorList>
            <person name="Varghese N."/>
            <person name="Submissions S."/>
        </authorList>
    </citation>
    <scope>NUCLEOTIDE SEQUENCE [LARGE SCALE GENOMIC DNA]</scope>
    <source>
        <strain evidence="2">DSM 3669</strain>
    </source>
</reference>
<organism evidence="1 2">
    <name type="scientific">Desulfoscipio geothermicus DSM 3669</name>
    <dbReference type="NCBI Taxonomy" id="1121426"/>
    <lineage>
        <taxon>Bacteria</taxon>
        <taxon>Bacillati</taxon>
        <taxon>Bacillota</taxon>
        <taxon>Clostridia</taxon>
        <taxon>Eubacteriales</taxon>
        <taxon>Desulfallaceae</taxon>
        <taxon>Desulfoscipio</taxon>
    </lineage>
</organism>
<proteinExistence type="predicted"/>
<dbReference type="STRING" id="39060.SAMN05660706_11672"/>